<keyword evidence="2" id="KW-0238">DNA-binding</keyword>
<dbReference type="SMART" id="SM00850">
    <property type="entry name" value="LytTR"/>
    <property type="match status" value="1"/>
</dbReference>
<dbReference type="PROSITE" id="PS50930">
    <property type="entry name" value="HTH_LYTTR"/>
    <property type="match status" value="1"/>
</dbReference>
<dbReference type="InterPro" id="IPR046947">
    <property type="entry name" value="LytR-like"/>
</dbReference>
<keyword evidence="3" id="KW-1185">Reference proteome</keyword>
<dbReference type="InterPro" id="IPR029016">
    <property type="entry name" value="GAF-like_dom_sf"/>
</dbReference>
<protein>
    <submittedName>
        <fullName evidence="2">LytTR family transcriptional regulator DNA-binding domain-containing protein</fullName>
    </submittedName>
</protein>
<name>A0ABU9B0K7_9BACT</name>
<dbReference type="GO" id="GO:0003677">
    <property type="term" value="F:DNA binding"/>
    <property type="evidence" value="ECO:0007669"/>
    <property type="project" value="UniProtKB-KW"/>
</dbReference>
<dbReference type="Pfam" id="PF04397">
    <property type="entry name" value="LytTR"/>
    <property type="match status" value="1"/>
</dbReference>
<dbReference type="Gene3D" id="3.30.450.40">
    <property type="match status" value="1"/>
</dbReference>
<dbReference type="Gene3D" id="2.40.50.1020">
    <property type="entry name" value="LytTr DNA-binding domain"/>
    <property type="match status" value="1"/>
</dbReference>
<dbReference type="PANTHER" id="PTHR37299:SF1">
    <property type="entry name" value="STAGE 0 SPORULATION PROTEIN A HOMOLOG"/>
    <property type="match status" value="1"/>
</dbReference>
<feature type="domain" description="HTH LytTR-type" evidence="1">
    <location>
        <begin position="209"/>
        <end position="314"/>
    </location>
</feature>
<evidence type="ECO:0000259" key="1">
    <source>
        <dbReference type="PROSITE" id="PS50930"/>
    </source>
</evidence>
<dbReference type="PANTHER" id="PTHR37299">
    <property type="entry name" value="TRANSCRIPTIONAL REGULATOR-RELATED"/>
    <property type="match status" value="1"/>
</dbReference>
<comment type="caution">
    <text evidence="2">The sequence shown here is derived from an EMBL/GenBank/DDBJ whole genome shotgun (WGS) entry which is preliminary data.</text>
</comment>
<dbReference type="SUPFAM" id="SSF55781">
    <property type="entry name" value="GAF domain-like"/>
    <property type="match status" value="1"/>
</dbReference>
<sequence length="314" mass="35300">MDLLTIFPRFHIAVRAMGEEGEIREGTLSGEDWKSLAGWLLHENADEGVTRALGLLGSRHVADRAWVIRYDDAFTLFWNTHEWVAPGISPQLGEVQGIPVDAGLWIHEGLHRDGRVEIRDVANMPRRARGFQLELQRQGVRSLLALPVFRAGKIAFQIGYDAVREKRVWEEEEILECAEVANLIARSLWIRGNGDGASFPSADPESRLIHVRSGAGSVALPLSEILWIEASGDYTVVHSKGRQRQTERRSVRDWEGILPKEEFQRIHRGAIVRVSAIQRLDRSGGKWRLTLAPDGPVLPVGRAYHGPLRLRLGF</sequence>
<reference evidence="2 3" key="1">
    <citation type="submission" date="2024-04" db="EMBL/GenBank/DDBJ databases">
        <title>Luteolibacter sp. isolated from soil.</title>
        <authorList>
            <person name="An J."/>
        </authorList>
    </citation>
    <scope>NUCLEOTIDE SEQUENCE [LARGE SCALE GENOMIC DNA]</scope>
    <source>
        <strain evidence="2 3">Y139</strain>
    </source>
</reference>
<proteinExistence type="predicted"/>
<dbReference type="Proteomes" id="UP001371305">
    <property type="component" value="Unassembled WGS sequence"/>
</dbReference>
<evidence type="ECO:0000313" key="3">
    <source>
        <dbReference type="Proteomes" id="UP001371305"/>
    </source>
</evidence>
<dbReference type="EMBL" id="JBBUKT010000012">
    <property type="protein sequence ID" value="MEK7953546.1"/>
    <property type="molecule type" value="Genomic_DNA"/>
</dbReference>
<dbReference type="InterPro" id="IPR007492">
    <property type="entry name" value="LytTR_DNA-bd_dom"/>
</dbReference>
<gene>
    <name evidence="2" type="ORF">WKV53_23730</name>
</gene>
<organism evidence="2 3">
    <name type="scientific">Luteolibacter soli</name>
    <dbReference type="NCBI Taxonomy" id="3135280"/>
    <lineage>
        <taxon>Bacteria</taxon>
        <taxon>Pseudomonadati</taxon>
        <taxon>Verrucomicrobiota</taxon>
        <taxon>Verrucomicrobiia</taxon>
        <taxon>Verrucomicrobiales</taxon>
        <taxon>Verrucomicrobiaceae</taxon>
        <taxon>Luteolibacter</taxon>
    </lineage>
</organism>
<evidence type="ECO:0000313" key="2">
    <source>
        <dbReference type="EMBL" id="MEK7953546.1"/>
    </source>
</evidence>
<accession>A0ABU9B0K7</accession>